<dbReference type="Gene3D" id="3.30.450.40">
    <property type="match status" value="1"/>
</dbReference>
<feature type="domain" description="GGDEF" evidence="4">
    <location>
        <begin position="501"/>
        <end position="633"/>
    </location>
</feature>
<accession>W0E866</accession>
<dbReference type="PROSITE" id="PS50112">
    <property type="entry name" value="PAS"/>
    <property type="match status" value="2"/>
</dbReference>
<dbReference type="OrthoDB" id="9762141at2"/>
<proteinExistence type="predicted"/>
<evidence type="ECO:0000259" key="4">
    <source>
        <dbReference type="PROSITE" id="PS50887"/>
    </source>
</evidence>
<dbReference type="NCBIfam" id="TIGR00254">
    <property type="entry name" value="GGDEF"/>
    <property type="match status" value="1"/>
</dbReference>
<dbReference type="CDD" id="cd01948">
    <property type="entry name" value="EAL"/>
    <property type="match status" value="1"/>
</dbReference>
<dbReference type="InterPro" id="IPR000014">
    <property type="entry name" value="PAS"/>
</dbReference>
<dbReference type="Gene3D" id="3.30.450.20">
    <property type="entry name" value="PAS domain"/>
    <property type="match status" value="2"/>
</dbReference>
<dbReference type="GO" id="GO:0006355">
    <property type="term" value="P:regulation of DNA-templated transcription"/>
    <property type="evidence" value="ECO:0007669"/>
    <property type="project" value="InterPro"/>
</dbReference>
<dbReference type="InterPro" id="IPR013767">
    <property type="entry name" value="PAS_fold"/>
</dbReference>
<name>W0E866_9FIRM</name>
<dbReference type="SUPFAM" id="SSF55781">
    <property type="entry name" value="GAF domain-like"/>
    <property type="match status" value="1"/>
</dbReference>
<dbReference type="PANTHER" id="PTHR44757">
    <property type="entry name" value="DIGUANYLATE CYCLASE DGCP"/>
    <property type="match status" value="1"/>
</dbReference>
<dbReference type="InterPro" id="IPR029787">
    <property type="entry name" value="Nucleotide_cyclase"/>
</dbReference>
<dbReference type="AlphaFoldDB" id="W0E866"/>
<dbReference type="SMART" id="SM00267">
    <property type="entry name" value="GGDEF"/>
    <property type="match status" value="1"/>
</dbReference>
<dbReference type="SUPFAM" id="SSF141868">
    <property type="entry name" value="EAL domain-like"/>
    <property type="match status" value="1"/>
</dbReference>
<dbReference type="SMART" id="SM00091">
    <property type="entry name" value="PAS"/>
    <property type="match status" value="2"/>
</dbReference>
<dbReference type="Pfam" id="PF13185">
    <property type="entry name" value="GAF_2"/>
    <property type="match status" value="1"/>
</dbReference>
<dbReference type="InterPro" id="IPR029016">
    <property type="entry name" value="GAF-like_dom_sf"/>
</dbReference>
<dbReference type="PANTHER" id="PTHR44757:SF2">
    <property type="entry name" value="BIOFILM ARCHITECTURE MAINTENANCE PROTEIN MBAA"/>
    <property type="match status" value="1"/>
</dbReference>
<feature type="domain" description="PAC" evidence="2">
    <location>
        <begin position="419"/>
        <end position="469"/>
    </location>
</feature>
<evidence type="ECO:0000259" key="2">
    <source>
        <dbReference type="PROSITE" id="PS50113"/>
    </source>
</evidence>
<dbReference type="InterPro" id="IPR001633">
    <property type="entry name" value="EAL_dom"/>
</dbReference>
<dbReference type="KEGG" id="dmt:DESME_08240"/>
<dbReference type="HOGENOM" id="CLU_000445_70_20_9"/>
<feature type="domain" description="PAC" evidence="2">
    <location>
        <begin position="276"/>
        <end position="328"/>
    </location>
</feature>
<evidence type="ECO:0000313" key="5">
    <source>
        <dbReference type="EMBL" id="AHF07060.1"/>
    </source>
</evidence>
<dbReference type="STRING" id="871968.DESME_08240"/>
<dbReference type="Gene3D" id="3.20.20.450">
    <property type="entry name" value="EAL domain"/>
    <property type="match status" value="1"/>
</dbReference>
<dbReference type="EMBL" id="CP007032">
    <property type="protein sequence ID" value="AHF07060.1"/>
    <property type="molecule type" value="Genomic_DNA"/>
</dbReference>
<dbReference type="PROSITE" id="PS50887">
    <property type="entry name" value="GGDEF"/>
    <property type="match status" value="1"/>
</dbReference>
<dbReference type="InterPro" id="IPR000160">
    <property type="entry name" value="GGDEF_dom"/>
</dbReference>
<dbReference type="SMART" id="SM00086">
    <property type="entry name" value="PAC"/>
    <property type="match status" value="1"/>
</dbReference>
<dbReference type="Pfam" id="PF00990">
    <property type="entry name" value="GGDEF"/>
    <property type="match status" value="1"/>
</dbReference>
<dbReference type="InterPro" id="IPR003018">
    <property type="entry name" value="GAF"/>
</dbReference>
<feature type="domain" description="PAS" evidence="1">
    <location>
        <begin position="203"/>
        <end position="249"/>
    </location>
</feature>
<evidence type="ECO:0000259" key="1">
    <source>
        <dbReference type="PROSITE" id="PS50112"/>
    </source>
</evidence>
<dbReference type="NCBIfam" id="TIGR00229">
    <property type="entry name" value="sensory_box"/>
    <property type="match status" value="2"/>
</dbReference>
<organism evidence="5 6">
    <name type="scientific">Desulfitobacterium metallireducens DSM 15288</name>
    <dbReference type="NCBI Taxonomy" id="871968"/>
    <lineage>
        <taxon>Bacteria</taxon>
        <taxon>Bacillati</taxon>
        <taxon>Bacillota</taxon>
        <taxon>Clostridia</taxon>
        <taxon>Eubacteriales</taxon>
        <taxon>Desulfitobacteriaceae</taxon>
        <taxon>Desulfitobacterium</taxon>
    </lineage>
</organism>
<dbReference type="InterPro" id="IPR035965">
    <property type="entry name" value="PAS-like_dom_sf"/>
</dbReference>
<dbReference type="SUPFAM" id="SSF55785">
    <property type="entry name" value="PYP-like sensor domain (PAS domain)"/>
    <property type="match status" value="2"/>
</dbReference>
<dbReference type="InterPro" id="IPR000700">
    <property type="entry name" value="PAS-assoc_C"/>
</dbReference>
<sequence>MDKRVYESIMKTNKKTDEYEKHIQYLNQLYAVLAQTSQAIVECSDEGSLWDRLCRVSVEMGGMKMSWIGRPVEDDRFSILSCFGTGTEYLDGLYVSSSAEVSEGRGPTGVAFRENRLVICQDFLEDDHTHLWQNLAHHYGWRASAAIPLRRAGQPYAALTVYHFEPNIFDQKMIELLEEIATTISFALDQFDTNKLRIKAEDRLRLFAKVFEQSNEGIIITDLRANILTVNEAVTKLTGYTESEVIGKNPNILSSGRQDQEYYQFMWDTIQATGHWQGELWNRRKDGSEYAEGLSISQIVDAEGMITNYIGIFRDITLRMETAKALLDAQQRLINIIDFLPDATFVIDKERKIIAWNKAIESLTGIKAQDMIGKGNYEYSIPLYHRRHPILIDLALDFKQEQANHYQSIRFTQGDVLIGESTTHHILSGKTALWANASVLRDSQGKAIAAIETIRDVTQQKEAEEKIQHLAYYDALTNLPNRVLLTERVNNAISEAESKKETLVLMFLDLDHFKNINDTLGHRIGDLLLTHLADRLKAQFGNQEVVFRLSGDEFIILLPGIDTDRVVCLAEKLLSEHSQPFHIEGHELTITSSIGIAFYPLDGLDFETLYKCADIAMFFTKQEGRNSYRFFSPEMQLHSVRQLHMENALRKALERNELRVFYQPQISLATGKVVGMEALIRWQHPEFGLVSPLEFIPLAEESGLILPIGVWVLQTAIHQLKSWQEQGQPPMIVAVNLSAVQLRQTYFPQIVQQCLKEANLPAKYLELELTESVAMSQPHKAIAMLDALHALGISIAIDDFGTGYSSMAYLTRFKINKLKIDQSFVRKIGNNSDAEAIIDTIIGMTKSLNLETIAEGVETKEHLDFLRERGCGEVQGYYFSKPKPAEEIQIWLENWSNNLEGRITKERERSC</sequence>
<dbReference type="CDD" id="cd01949">
    <property type="entry name" value="GGDEF"/>
    <property type="match status" value="1"/>
</dbReference>
<dbReference type="Pfam" id="PF00563">
    <property type="entry name" value="EAL"/>
    <property type="match status" value="1"/>
</dbReference>
<dbReference type="FunFam" id="3.20.20.450:FF:000001">
    <property type="entry name" value="Cyclic di-GMP phosphodiesterase yahA"/>
    <property type="match status" value="1"/>
</dbReference>
<dbReference type="InterPro" id="IPR043128">
    <property type="entry name" value="Rev_trsase/Diguanyl_cyclase"/>
</dbReference>
<reference evidence="5 6" key="1">
    <citation type="submission" date="2013-12" db="EMBL/GenBank/DDBJ databases">
        <authorList>
            <consortium name="DOE Joint Genome Institute"/>
            <person name="Smidt H."/>
            <person name="Huntemann M."/>
            <person name="Han J."/>
            <person name="Chen A."/>
            <person name="Kyrpides N."/>
            <person name="Mavromatis K."/>
            <person name="Markowitz V."/>
            <person name="Palaniappan K."/>
            <person name="Ivanova N."/>
            <person name="Schaumberg A."/>
            <person name="Pati A."/>
            <person name="Liolios K."/>
            <person name="Nordberg H.P."/>
            <person name="Cantor M.N."/>
            <person name="Hua S.X."/>
            <person name="Woyke T."/>
        </authorList>
    </citation>
    <scope>NUCLEOTIDE SEQUENCE [LARGE SCALE GENOMIC DNA]</scope>
    <source>
        <strain evidence="6">DSM 15288</strain>
    </source>
</reference>
<dbReference type="eggNOG" id="COG5001">
    <property type="taxonomic scope" value="Bacteria"/>
</dbReference>
<dbReference type="SUPFAM" id="SSF55073">
    <property type="entry name" value="Nucleotide cyclase"/>
    <property type="match status" value="1"/>
</dbReference>
<dbReference type="InterPro" id="IPR052155">
    <property type="entry name" value="Biofilm_reg_signaling"/>
</dbReference>
<dbReference type="SMART" id="SM00052">
    <property type="entry name" value="EAL"/>
    <property type="match status" value="1"/>
</dbReference>
<gene>
    <name evidence="5" type="ORF">DESME_08240</name>
</gene>
<dbReference type="InterPro" id="IPR035919">
    <property type="entry name" value="EAL_sf"/>
</dbReference>
<keyword evidence="6" id="KW-1185">Reference proteome</keyword>
<protein>
    <submittedName>
        <fullName evidence="5">Diguanylate phosphodiesterase</fullName>
    </submittedName>
</protein>
<evidence type="ECO:0000259" key="3">
    <source>
        <dbReference type="PROSITE" id="PS50883"/>
    </source>
</evidence>
<dbReference type="PROSITE" id="PS50883">
    <property type="entry name" value="EAL"/>
    <property type="match status" value="1"/>
</dbReference>
<dbReference type="InterPro" id="IPR001610">
    <property type="entry name" value="PAC"/>
</dbReference>
<dbReference type="CDD" id="cd00130">
    <property type="entry name" value="PAS"/>
    <property type="match status" value="2"/>
</dbReference>
<evidence type="ECO:0000313" key="6">
    <source>
        <dbReference type="Proteomes" id="UP000010847"/>
    </source>
</evidence>
<dbReference type="Gene3D" id="3.30.70.270">
    <property type="match status" value="1"/>
</dbReference>
<feature type="domain" description="EAL" evidence="3">
    <location>
        <begin position="642"/>
        <end position="896"/>
    </location>
</feature>
<feature type="domain" description="PAS" evidence="1">
    <location>
        <begin position="329"/>
        <end position="389"/>
    </location>
</feature>
<dbReference type="Proteomes" id="UP000010847">
    <property type="component" value="Chromosome"/>
</dbReference>
<dbReference type="SMART" id="SM00065">
    <property type="entry name" value="GAF"/>
    <property type="match status" value="1"/>
</dbReference>
<dbReference type="PROSITE" id="PS50113">
    <property type="entry name" value="PAC"/>
    <property type="match status" value="2"/>
</dbReference>
<dbReference type="Pfam" id="PF00989">
    <property type="entry name" value="PAS"/>
    <property type="match status" value="2"/>
</dbReference>
<dbReference type="RefSeq" id="WP_006717139.1">
    <property type="nucleotide sequence ID" value="NZ_CP007032.1"/>
</dbReference>